<evidence type="ECO:0000256" key="7">
    <source>
        <dbReference type="ARBA" id="ARBA00023004"/>
    </source>
</evidence>
<sequence length="427" mass="43506">MERVSLPAASTRLPAGDASSPLGSGALAPERYLDAAATAPLRETARAAMAAVYDDLAANPSSVHQAGHRSAAVVETARRDIAHSCGVRAADVVFTSGGTEANNLAIIGLALANPRGRHLVTTPIEHPSVLESCRYLERVFGYELTLVPVDGHGRVTAADIARAVRADTTLVSVGLGNAEVGTVQPLPQIAAAAKRVGALVHTDAVQAAASLPVSMHGEEWPGAQIDAMSIASHKFGGPQGVGALLVRAGLKVEPLLHGGGQEQGRRSGTENVAGIAGFAAAVRECIATVGTRALTLMASRDELIGRVLSEIPGASLTGDPRERLPGHASFVFAGVSGESLLVALDMAGIAVSSGSACAAGHDEPSPALLAMGRAPEEAHAALRFTLAAPLAARIIERIIATLRREVTGVNPRGSEAAAASAVRQAAH</sequence>
<dbReference type="SUPFAM" id="SSF53383">
    <property type="entry name" value="PLP-dependent transferases"/>
    <property type="match status" value="1"/>
</dbReference>
<dbReference type="InterPro" id="IPR015422">
    <property type="entry name" value="PyrdxlP-dep_Trfase_small"/>
</dbReference>
<evidence type="ECO:0000256" key="8">
    <source>
        <dbReference type="ARBA" id="ARBA00023014"/>
    </source>
</evidence>
<keyword evidence="4 13" id="KW-0808">Transferase</keyword>
<dbReference type="AlphaFoldDB" id="A0A940PKP5"/>
<gene>
    <name evidence="13" type="ORF">JOF28_000934</name>
</gene>
<evidence type="ECO:0000256" key="2">
    <source>
        <dbReference type="ARBA" id="ARBA00006490"/>
    </source>
</evidence>
<evidence type="ECO:0000256" key="5">
    <source>
        <dbReference type="ARBA" id="ARBA00022723"/>
    </source>
</evidence>
<evidence type="ECO:0000256" key="1">
    <source>
        <dbReference type="ARBA" id="ARBA00001933"/>
    </source>
</evidence>
<dbReference type="InterPro" id="IPR020578">
    <property type="entry name" value="Aminotrans_V_PyrdxlP_BS"/>
</dbReference>
<dbReference type="Proteomes" id="UP000675163">
    <property type="component" value="Unassembled WGS sequence"/>
</dbReference>
<dbReference type="InterPro" id="IPR016454">
    <property type="entry name" value="Cysteine_dSase"/>
</dbReference>
<comment type="cofactor">
    <cofactor evidence="1 10">
        <name>pyridoxal 5'-phosphate</name>
        <dbReference type="ChEBI" id="CHEBI:597326"/>
    </cofactor>
</comment>
<dbReference type="Gene3D" id="3.90.1150.10">
    <property type="entry name" value="Aspartate Aminotransferase, domain 1"/>
    <property type="match status" value="1"/>
</dbReference>
<dbReference type="GO" id="GO:0046872">
    <property type="term" value="F:metal ion binding"/>
    <property type="evidence" value="ECO:0007669"/>
    <property type="project" value="UniProtKB-KW"/>
</dbReference>
<feature type="domain" description="Aminotransferase class V" evidence="12">
    <location>
        <begin position="32"/>
        <end position="383"/>
    </location>
</feature>
<dbReference type="GO" id="GO:0031071">
    <property type="term" value="F:cysteine desulfurase activity"/>
    <property type="evidence" value="ECO:0007669"/>
    <property type="project" value="UniProtKB-EC"/>
</dbReference>
<evidence type="ECO:0000256" key="10">
    <source>
        <dbReference type="RuleBase" id="RU004504"/>
    </source>
</evidence>
<dbReference type="Gene3D" id="1.10.260.50">
    <property type="match status" value="1"/>
</dbReference>
<name>A0A940PKP5_9MICO</name>
<evidence type="ECO:0000256" key="11">
    <source>
        <dbReference type="SAM" id="MobiDB-lite"/>
    </source>
</evidence>
<dbReference type="Gene3D" id="3.40.640.10">
    <property type="entry name" value="Type I PLP-dependent aspartate aminotransferase-like (Major domain)"/>
    <property type="match status" value="1"/>
</dbReference>
<evidence type="ECO:0000256" key="4">
    <source>
        <dbReference type="ARBA" id="ARBA00022679"/>
    </source>
</evidence>
<dbReference type="PANTHER" id="PTHR11601">
    <property type="entry name" value="CYSTEINE DESULFURYLASE FAMILY MEMBER"/>
    <property type="match status" value="1"/>
</dbReference>
<proteinExistence type="inferred from homology"/>
<dbReference type="PANTHER" id="PTHR11601:SF34">
    <property type="entry name" value="CYSTEINE DESULFURASE"/>
    <property type="match status" value="1"/>
</dbReference>
<evidence type="ECO:0000313" key="14">
    <source>
        <dbReference type="Proteomes" id="UP000675163"/>
    </source>
</evidence>
<accession>A0A940PKP5</accession>
<dbReference type="InterPro" id="IPR015424">
    <property type="entry name" value="PyrdxlP-dep_Trfase"/>
</dbReference>
<keyword evidence="6" id="KW-0663">Pyridoxal phosphate</keyword>
<keyword evidence="5" id="KW-0479">Metal-binding</keyword>
<evidence type="ECO:0000259" key="12">
    <source>
        <dbReference type="Pfam" id="PF00266"/>
    </source>
</evidence>
<dbReference type="PIRSF" id="PIRSF005572">
    <property type="entry name" value="NifS"/>
    <property type="match status" value="1"/>
</dbReference>
<dbReference type="RefSeq" id="WP_342452081.1">
    <property type="nucleotide sequence ID" value="NZ_JAFIDA010000001.1"/>
</dbReference>
<reference evidence="13" key="1">
    <citation type="submission" date="2021-02" db="EMBL/GenBank/DDBJ databases">
        <title>Sequencing the genomes of 1000 actinobacteria strains.</title>
        <authorList>
            <person name="Klenk H.-P."/>
        </authorList>
    </citation>
    <scope>NUCLEOTIDE SEQUENCE</scope>
    <source>
        <strain evidence="13">DSM 22850</strain>
    </source>
</reference>
<dbReference type="PROSITE" id="PS00595">
    <property type="entry name" value="AA_TRANSFER_CLASS_5"/>
    <property type="match status" value="1"/>
</dbReference>
<dbReference type="EMBL" id="JAFIDA010000001">
    <property type="protein sequence ID" value="MBP1325702.1"/>
    <property type="molecule type" value="Genomic_DNA"/>
</dbReference>
<evidence type="ECO:0000313" key="13">
    <source>
        <dbReference type="EMBL" id="MBP1325702.1"/>
    </source>
</evidence>
<comment type="similarity">
    <text evidence="2">Belongs to the class-V pyridoxal-phosphate-dependent aminotransferase family. NifS/IscS subfamily.</text>
</comment>
<dbReference type="InterPro" id="IPR000192">
    <property type="entry name" value="Aminotrans_V_dom"/>
</dbReference>
<dbReference type="EC" id="2.8.1.7" evidence="3"/>
<comment type="catalytic activity">
    <reaction evidence="9">
        <text>(sulfur carrier)-H + L-cysteine = (sulfur carrier)-SH + L-alanine</text>
        <dbReference type="Rhea" id="RHEA:43892"/>
        <dbReference type="Rhea" id="RHEA-COMP:14737"/>
        <dbReference type="Rhea" id="RHEA-COMP:14739"/>
        <dbReference type="ChEBI" id="CHEBI:29917"/>
        <dbReference type="ChEBI" id="CHEBI:35235"/>
        <dbReference type="ChEBI" id="CHEBI:57972"/>
        <dbReference type="ChEBI" id="CHEBI:64428"/>
        <dbReference type="EC" id="2.8.1.7"/>
    </reaction>
</comment>
<organism evidence="13 14">
    <name type="scientific">Leucobacter exalbidus</name>
    <dbReference type="NCBI Taxonomy" id="662960"/>
    <lineage>
        <taxon>Bacteria</taxon>
        <taxon>Bacillati</taxon>
        <taxon>Actinomycetota</taxon>
        <taxon>Actinomycetes</taxon>
        <taxon>Micrococcales</taxon>
        <taxon>Microbacteriaceae</taxon>
        <taxon>Leucobacter</taxon>
    </lineage>
</organism>
<keyword evidence="14" id="KW-1185">Reference proteome</keyword>
<keyword evidence="7" id="KW-0408">Iron</keyword>
<evidence type="ECO:0000256" key="9">
    <source>
        <dbReference type="ARBA" id="ARBA00050776"/>
    </source>
</evidence>
<evidence type="ECO:0000256" key="6">
    <source>
        <dbReference type="ARBA" id="ARBA00022898"/>
    </source>
</evidence>
<protein>
    <recommendedName>
        <fullName evidence="3">cysteine desulfurase</fullName>
        <ecNumber evidence="3">2.8.1.7</ecNumber>
    </recommendedName>
</protein>
<evidence type="ECO:0000256" key="3">
    <source>
        <dbReference type="ARBA" id="ARBA00012239"/>
    </source>
</evidence>
<feature type="region of interest" description="Disordered" evidence="11">
    <location>
        <begin position="1"/>
        <end position="24"/>
    </location>
</feature>
<comment type="caution">
    <text evidence="13">The sequence shown here is derived from an EMBL/GenBank/DDBJ whole genome shotgun (WGS) entry which is preliminary data.</text>
</comment>
<dbReference type="InterPro" id="IPR015421">
    <property type="entry name" value="PyrdxlP-dep_Trfase_major"/>
</dbReference>
<keyword evidence="8" id="KW-0411">Iron-sulfur</keyword>
<dbReference type="GO" id="GO:0051536">
    <property type="term" value="F:iron-sulfur cluster binding"/>
    <property type="evidence" value="ECO:0007669"/>
    <property type="project" value="UniProtKB-KW"/>
</dbReference>
<dbReference type="Pfam" id="PF00266">
    <property type="entry name" value="Aminotran_5"/>
    <property type="match status" value="1"/>
</dbReference>